<dbReference type="AlphaFoldDB" id="A0A3B1ACN6"/>
<keyword evidence="1" id="KW-0472">Membrane</keyword>
<dbReference type="GO" id="GO:0043683">
    <property type="term" value="P:type IV pilus assembly"/>
    <property type="evidence" value="ECO:0007669"/>
    <property type="project" value="InterPro"/>
</dbReference>
<dbReference type="PROSITE" id="PS00409">
    <property type="entry name" value="PROKAR_NTER_METHYL"/>
    <property type="match status" value="1"/>
</dbReference>
<gene>
    <name evidence="2" type="ORF">MNBD_GAMMA21-1083</name>
</gene>
<keyword evidence="1" id="KW-0812">Transmembrane</keyword>
<organism evidence="2">
    <name type="scientific">hydrothermal vent metagenome</name>
    <dbReference type="NCBI Taxonomy" id="652676"/>
    <lineage>
        <taxon>unclassified sequences</taxon>
        <taxon>metagenomes</taxon>
        <taxon>ecological metagenomes</taxon>
    </lineage>
</organism>
<feature type="transmembrane region" description="Helical" evidence="1">
    <location>
        <begin position="20"/>
        <end position="42"/>
    </location>
</feature>
<dbReference type="InterPro" id="IPR045584">
    <property type="entry name" value="Pilin-like"/>
</dbReference>
<keyword evidence="1" id="KW-1133">Transmembrane helix</keyword>
<dbReference type="NCBIfam" id="TIGR02532">
    <property type="entry name" value="IV_pilin_GFxxxE"/>
    <property type="match status" value="1"/>
</dbReference>
<evidence type="ECO:0000313" key="2">
    <source>
        <dbReference type="EMBL" id="VAW91554.1"/>
    </source>
</evidence>
<dbReference type="EMBL" id="UOFR01000012">
    <property type="protein sequence ID" value="VAW91554.1"/>
    <property type="molecule type" value="Genomic_DNA"/>
</dbReference>
<dbReference type="InterPro" id="IPR032092">
    <property type="entry name" value="PilW"/>
</dbReference>
<dbReference type="SUPFAM" id="SSF54523">
    <property type="entry name" value="Pili subunits"/>
    <property type="match status" value="1"/>
</dbReference>
<evidence type="ECO:0000256" key="1">
    <source>
        <dbReference type="SAM" id="Phobius"/>
    </source>
</evidence>
<dbReference type="InterPro" id="IPR012902">
    <property type="entry name" value="N_methyl_site"/>
</dbReference>
<evidence type="ECO:0008006" key="3">
    <source>
        <dbReference type="Google" id="ProtNLM"/>
    </source>
</evidence>
<dbReference type="Pfam" id="PF07963">
    <property type="entry name" value="N_methyl"/>
    <property type="match status" value="1"/>
</dbReference>
<accession>A0A3B1ACN6</accession>
<name>A0A3B1ACN6_9ZZZZ</name>
<proteinExistence type="predicted"/>
<protein>
    <recommendedName>
        <fullName evidence="3">Type IV fimbrial biogenesis protein PilW</fullName>
    </recommendedName>
</protein>
<dbReference type="Pfam" id="PF16074">
    <property type="entry name" value="PilW"/>
    <property type="match status" value="1"/>
</dbReference>
<sequence length="414" mass="43750">MANTMTRIMKNTSRLSGVTLIELIVAVTISSVLLLGVGSVYYNSKRTYNVQQEFAQLQEGARFAVRFMVDDIRMAGFVGCAYNNDFNQAPKFVSFLNGAGTPENDTAIANFAVAITGYEATTSGPGEVIDLAAPPAAYSGAILPNFFNPPPLPGSDILIARFAGNNSTRLNRNKVAANFSIADVGAPPALDANNCNPASGICQGQILLATNCQKVRLFQATALVLGAVAGEIDIFHDAGPALPGNAVVLWGGAASPDTFEVSDTYLFQAVSNAYYVAINPNGEPSLYRMEMQPGAVANELINGVESMQILYGIDTDKNLLDGNELTDSGDGTANAYVTANNVVAANENIVSVRISLLIRTTNEVSTKSTVAPVTQNYLMAGISAADGTTVTSPADRRQRKVFTTTVKLRNKGIP</sequence>
<reference evidence="2" key="1">
    <citation type="submission" date="2018-06" db="EMBL/GenBank/DDBJ databases">
        <authorList>
            <person name="Zhirakovskaya E."/>
        </authorList>
    </citation>
    <scope>NUCLEOTIDE SEQUENCE</scope>
</reference>